<dbReference type="AlphaFoldDB" id="A0A6A6ERI5"/>
<feature type="compositionally biased region" description="Basic residues" evidence="1">
    <location>
        <begin position="55"/>
        <end position="68"/>
    </location>
</feature>
<feature type="region of interest" description="Disordered" evidence="1">
    <location>
        <begin position="42"/>
        <end position="68"/>
    </location>
</feature>
<dbReference type="EMBL" id="ML994613">
    <property type="protein sequence ID" value="KAF2193602.1"/>
    <property type="molecule type" value="Genomic_DNA"/>
</dbReference>
<dbReference type="Proteomes" id="UP000800200">
    <property type="component" value="Unassembled WGS sequence"/>
</dbReference>
<evidence type="ECO:0000313" key="3">
    <source>
        <dbReference type="Proteomes" id="UP000800200"/>
    </source>
</evidence>
<organism evidence="2 3">
    <name type="scientific">Zopfia rhizophila CBS 207.26</name>
    <dbReference type="NCBI Taxonomy" id="1314779"/>
    <lineage>
        <taxon>Eukaryota</taxon>
        <taxon>Fungi</taxon>
        <taxon>Dikarya</taxon>
        <taxon>Ascomycota</taxon>
        <taxon>Pezizomycotina</taxon>
        <taxon>Dothideomycetes</taxon>
        <taxon>Dothideomycetes incertae sedis</taxon>
        <taxon>Zopfiaceae</taxon>
        <taxon>Zopfia</taxon>
    </lineage>
</organism>
<accession>A0A6A6ERI5</accession>
<evidence type="ECO:0000313" key="2">
    <source>
        <dbReference type="EMBL" id="KAF2193602.1"/>
    </source>
</evidence>
<feature type="compositionally biased region" description="Basic and acidic residues" evidence="1">
    <location>
        <begin position="42"/>
        <end position="54"/>
    </location>
</feature>
<protein>
    <submittedName>
        <fullName evidence="2">Uncharacterized protein</fullName>
    </submittedName>
</protein>
<keyword evidence="3" id="KW-1185">Reference proteome</keyword>
<evidence type="ECO:0000256" key="1">
    <source>
        <dbReference type="SAM" id="MobiDB-lite"/>
    </source>
</evidence>
<sequence>MRHLDDIDKLISLDGNKEIIDTTKKVPDEVYIFKGKGHAFKRGRDATDDKDRQNQKVRKKVISSRGKGHVKLEDRIAGTK</sequence>
<name>A0A6A6ERI5_9PEZI</name>
<reference evidence="2" key="1">
    <citation type="journal article" date="2020" name="Stud. Mycol.">
        <title>101 Dothideomycetes genomes: a test case for predicting lifestyles and emergence of pathogens.</title>
        <authorList>
            <person name="Haridas S."/>
            <person name="Albert R."/>
            <person name="Binder M."/>
            <person name="Bloem J."/>
            <person name="Labutti K."/>
            <person name="Salamov A."/>
            <person name="Andreopoulos B."/>
            <person name="Baker S."/>
            <person name="Barry K."/>
            <person name="Bills G."/>
            <person name="Bluhm B."/>
            <person name="Cannon C."/>
            <person name="Castanera R."/>
            <person name="Culley D."/>
            <person name="Daum C."/>
            <person name="Ezra D."/>
            <person name="Gonzalez J."/>
            <person name="Henrissat B."/>
            <person name="Kuo A."/>
            <person name="Liang C."/>
            <person name="Lipzen A."/>
            <person name="Lutzoni F."/>
            <person name="Magnuson J."/>
            <person name="Mondo S."/>
            <person name="Nolan M."/>
            <person name="Ohm R."/>
            <person name="Pangilinan J."/>
            <person name="Park H.-J."/>
            <person name="Ramirez L."/>
            <person name="Alfaro M."/>
            <person name="Sun H."/>
            <person name="Tritt A."/>
            <person name="Yoshinaga Y."/>
            <person name="Zwiers L.-H."/>
            <person name="Turgeon B."/>
            <person name="Goodwin S."/>
            <person name="Spatafora J."/>
            <person name="Crous P."/>
            <person name="Grigoriev I."/>
        </authorList>
    </citation>
    <scope>NUCLEOTIDE SEQUENCE</scope>
    <source>
        <strain evidence="2">CBS 207.26</strain>
    </source>
</reference>
<gene>
    <name evidence="2" type="ORF">K469DRAFT_239072</name>
</gene>
<proteinExistence type="predicted"/>